<proteinExistence type="predicted"/>
<name>A0A6A6NY55_9PEZI</name>
<dbReference type="Proteomes" id="UP000799766">
    <property type="component" value="Unassembled WGS sequence"/>
</dbReference>
<evidence type="ECO:0000256" key="1">
    <source>
        <dbReference type="SAM" id="MobiDB-lite"/>
    </source>
</evidence>
<dbReference type="AlphaFoldDB" id="A0A6A6NY55"/>
<feature type="region of interest" description="Disordered" evidence="1">
    <location>
        <begin position="41"/>
        <end position="95"/>
    </location>
</feature>
<reference evidence="2" key="1">
    <citation type="journal article" date="2020" name="Stud. Mycol.">
        <title>101 Dothideomycetes genomes: a test case for predicting lifestyles and emergence of pathogens.</title>
        <authorList>
            <person name="Haridas S."/>
            <person name="Albert R."/>
            <person name="Binder M."/>
            <person name="Bloem J."/>
            <person name="Labutti K."/>
            <person name="Salamov A."/>
            <person name="Andreopoulos B."/>
            <person name="Baker S."/>
            <person name="Barry K."/>
            <person name="Bills G."/>
            <person name="Bluhm B."/>
            <person name="Cannon C."/>
            <person name="Castanera R."/>
            <person name="Culley D."/>
            <person name="Daum C."/>
            <person name="Ezra D."/>
            <person name="Gonzalez J."/>
            <person name="Henrissat B."/>
            <person name="Kuo A."/>
            <person name="Liang C."/>
            <person name="Lipzen A."/>
            <person name="Lutzoni F."/>
            <person name="Magnuson J."/>
            <person name="Mondo S."/>
            <person name="Nolan M."/>
            <person name="Ohm R."/>
            <person name="Pangilinan J."/>
            <person name="Park H.-J."/>
            <person name="Ramirez L."/>
            <person name="Alfaro M."/>
            <person name="Sun H."/>
            <person name="Tritt A."/>
            <person name="Yoshinaga Y."/>
            <person name="Zwiers L.-H."/>
            <person name="Turgeon B."/>
            <person name="Goodwin S."/>
            <person name="Spatafora J."/>
            <person name="Crous P."/>
            <person name="Grigoriev I."/>
        </authorList>
    </citation>
    <scope>NUCLEOTIDE SEQUENCE</scope>
    <source>
        <strain evidence="2">ATCC 16933</strain>
    </source>
</reference>
<accession>A0A6A6NY55</accession>
<protein>
    <submittedName>
        <fullName evidence="2">Uncharacterized protein</fullName>
    </submittedName>
</protein>
<gene>
    <name evidence="2" type="ORF">BDY21DRAFT_51315</name>
</gene>
<keyword evidence="3" id="KW-1185">Reference proteome</keyword>
<evidence type="ECO:0000313" key="2">
    <source>
        <dbReference type="EMBL" id="KAF2456464.1"/>
    </source>
</evidence>
<feature type="compositionally biased region" description="Polar residues" evidence="1">
    <location>
        <begin position="41"/>
        <end position="52"/>
    </location>
</feature>
<dbReference type="EMBL" id="MU001683">
    <property type="protein sequence ID" value="KAF2456464.1"/>
    <property type="molecule type" value="Genomic_DNA"/>
</dbReference>
<evidence type="ECO:0000313" key="3">
    <source>
        <dbReference type="Proteomes" id="UP000799766"/>
    </source>
</evidence>
<sequence>MYLHPFWGPVPTRNPYRPFDLQAPPPAGKFTRPPHTYYLHSPSTHSHPTYLNSPHRPTRSPGAPCARVSDRHSSPPDVLHPRPRGAAPPRRGRNCLEGFESRAGARARRMRRRAHICTVCTQPHRYVCMELGKSFGSRSLGASAARCTLRAYVRSVYVPSANVPWGRSPRDLGVGGGGLVEGEGIGGKAERDARVALDGGISRVMRREEDGVNGLQERRNWAAPLAVRSNWARDAREVSPANYVAT</sequence>
<organism evidence="2 3">
    <name type="scientific">Lineolata rhizophorae</name>
    <dbReference type="NCBI Taxonomy" id="578093"/>
    <lineage>
        <taxon>Eukaryota</taxon>
        <taxon>Fungi</taxon>
        <taxon>Dikarya</taxon>
        <taxon>Ascomycota</taxon>
        <taxon>Pezizomycotina</taxon>
        <taxon>Dothideomycetes</taxon>
        <taxon>Dothideomycetes incertae sedis</taxon>
        <taxon>Lineolatales</taxon>
        <taxon>Lineolataceae</taxon>
        <taxon>Lineolata</taxon>
    </lineage>
</organism>